<dbReference type="RefSeq" id="XP_073555659.1">
    <property type="nucleotide sequence ID" value="XM_073705928.1"/>
</dbReference>
<dbReference type="EMBL" id="PPTA01000014">
    <property type="protein sequence ID" value="TFA99457.1"/>
    <property type="molecule type" value="Genomic_DNA"/>
</dbReference>
<protein>
    <submittedName>
        <fullName evidence="1">Uncharacterized protein</fullName>
    </submittedName>
</protein>
<evidence type="ECO:0000313" key="1">
    <source>
        <dbReference type="EMBL" id="TFA99457.1"/>
    </source>
</evidence>
<gene>
    <name evidence="1" type="ORF">CCMA1212_008817</name>
</gene>
<sequence>MASHFQYINTSAAPLGETRDINAILEVVKENLQEILRIKAQKPFSISPKTEKRLRDLLARWDTGDYTGLNNATEYRALLSEINSRVEADAKYADALARLGDLDVMSFQLRYREYFPSGFEELDKSSLRLVGTQKDAFCGEPHTLSEIEEEALAFFEAQEWINIWERLGREPAFRWPAFPLHGNSAKESPLVHLLQVLARLNDTWPDTIIATLGAYIDRNAATQSRIAELAAADKVLLVASTIEEDLGDLDSAPDVWKEAVPAIRDAIFVVVARYFTVFIWEEQARRCWALEWRGKSSNMAIIRTIKRIAREPDELVDDFVLHFSL</sequence>
<evidence type="ECO:0000313" key="2">
    <source>
        <dbReference type="Proteomes" id="UP001642720"/>
    </source>
</evidence>
<organism evidence="1 2">
    <name type="scientific">Trichoderma ghanense</name>
    <dbReference type="NCBI Taxonomy" id="65468"/>
    <lineage>
        <taxon>Eukaryota</taxon>
        <taxon>Fungi</taxon>
        <taxon>Dikarya</taxon>
        <taxon>Ascomycota</taxon>
        <taxon>Pezizomycotina</taxon>
        <taxon>Sordariomycetes</taxon>
        <taxon>Hypocreomycetidae</taxon>
        <taxon>Hypocreales</taxon>
        <taxon>Hypocreaceae</taxon>
        <taxon>Trichoderma</taxon>
    </lineage>
</organism>
<keyword evidence="2" id="KW-1185">Reference proteome</keyword>
<dbReference type="GeneID" id="300580378"/>
<reference evidence="1 2" key="1">
    <citation type="submission" date="2018-01" db="EMBL/GenBank/DDBJ databases">
        <title>Genome characterization of the sugarcane-associated fungus Trichoderma ghanense CCMA-1212 and their application in lignocelulose bioconversion.</title>
        <authorList>
            <person name="Steindorff A.S."/>
            <person name="Mendes T.D."/>
            <person name="Vilela E.S.D."/>
            <person name="Rodrigues D.S."/>
            <person name="Formighieri E.F."/>
            <person name="Melo I.S."/>
            <person name="Favaro L.C.L."/>
        </authorList>
    </citation>
    <scope>NUCLEOTIDE SEQUENCE [LARGE SCALE GENOMIC DNA]</scope>
    <source>
        <strain evidence="1 2">CCMA-1212</strain>
    </source>
</reference>
<comment type="caution">
    <text evidence="1">The sequence shown here is derived from an EMBL/GenBank/DDBJ whole genome shotgun (WGS) entry which is preliminary data.</text>
</comment>
<dbReference type="Proteomes" id="UP001642720">
    <property type="component" value="Unassembled WGS sequence"/>
</dbReference>
<accession>A0ABY2GX29</accession>
<proteinExistence type="predicted"/>
<name>A0ABY2GX29_9HYPO</name>